<keyword evidence="3" id="KW-1185">Reference proteome</keyword>
<accession>A0ABV9LXA6</accession>
<sequence length="103" mass="11638">MNLLYQRTETDNEIVVVFRPYSMYVLLFVLLLLMAVTFVPSLEAYAYIANVLMPIAALVVIVRIVFMHKVNSEVRQAMRDDKVTISGGKLSASKPLTFVIAKK</sequence>
<comment type="caution">
    <text evidence="2">The sequence shown here is derived from an EMBL/GenBank/DDBJ whole genome shotgun (WGS) entry which is preliminary data.</text>
</comment>
<reference evidence="3" key="1">
    <citation type="journal article" date="2019" name="Int. J. Syst. Evol. Microbiol.">
        <title>The Global Catalogue of Microorganisms (GCM) 10K type strain sequencing project: providing services to taxonomists for standard genome sequencing and annotation.</title>
        <authorList>
            <consortium name="The Broad Institute Genomics Platform"/>
            <consortium name="The Broad Institute Genome Sequencing Center for Infectious Disease"/>
            <person name="Wu L."/>
            <person name="Ma J."/>
        </authorList>
    </citation>
    <scope>NUCLEOTIDE SEQUENCE [LARGE SCALE GENOMIC DNA]</scope>
    <source>
        <strain evidence="3">KACC 12507</strain>
    </source>
</reference>
<keyword evidence="1" id="KW-0472">Membrane</keyword>
<feature type="transmembrane region" description="Helical" evidence="1">
    <location>
        <begin position="21"/>
        <end position="39"/>
    </location>
</feature>
<evidence type="ECO:0000256" key="1">
    <source>
        <dbReference type="SAM" id="Phobius"/>
    </source>
</evidence>
<name>A0ABV9LXA6_9ALTE</name>
<dbReference type="EMBL" id="JBHSGU010000005">
    <property type="protein sequence ID" value="MFC4701107.1"/>
    <property type="molecule type" value="Genomic_DNA"/>
</dbReference>
<organism evidence="2 3">
    <name type="scientific">Glaciecola siphonariae</name>
    <dbReference type="NCBI Taxonomy" id="521012"/>
    <lineage>
        <taxon>Bacteria</taxon>
        <taxon>Pseudomonadati</taxon>
        <taxon>Pseudomonadota</taxon>
        <taxon>Gammaproteobacteria</taxon>
        <taxon>Alteromonadales</taxon>
        <taxon>Alteromonadaceae</taxon>
        <taxon>Glaciecola</taxon>
    </lineage>
</organism>
<feature type="transmembrane region" description="Helical" evidence="1">
    <location>
        <begin position="45"/>
        <end position="66"/>
    </location>
</feature>
<gene>
    <name evidence="2" type="ORF">ACFO4O_13115</name>
</gene>
<evidence type="ECO:0000313" key="3">
    <source>
        <dbReference type="Proteomes" id="UP001595897"/>
    </source>
</evidence>
<protein>
    <submittedName>
        <fullName evidence="2">Uncharacterized protein</fullName>
    </submittedName>
</protein>
<keyword evidence="1" id="KW-0812">Transmembrane</keyword>
<dbReference type="Proteomes" id="UP001595897">
    <property type="component" value="Unassembled WGS sequence"/>
</dbReference>
<proteinExistence type="predicted"/>
<dbReference type="RefSeq" id="WP_382409244.1">
    <property type="nucleotide sequence ID" value="NZ_JBHSGU010000005.1"/>
</dbReference>
<evidence type="ECO:0000313" key="2">
    <source>
        <dbReference type="EMBL" id="MFC4701107.1"/>
    </source>
</evidence>
<keyword evidence="1" id="KW-1133">Transmembrane helix</keyword>